<evidence type="ECO:0000313" key="2">
    <source>
        <dbReference type="EMBL" id="GAA5144080.1"/>
    </source>
</evidence>
<protein>
    <recommendedName>
        <fullName evidence="1">HNH nuclease domain-containing protein</fullName>
    </recommendedName>
</protein>
<sequence>MDGPSRVLDLGRSQRYATAAQRTALAAAQRTCQHDSGCDVPAGFCHAHHLDPWASGGRTDLARLQPLCPFHHRLVHTSTTRSHPMRR</sequence>
<accession>A0ABP9PCS3</accession>
<dbReference type="CDD" id="cd00085">
    <property type="entry name" value="HNHc"/>
    <property type="match status" value="1"/>
</dbReference>
<feature type="domain" description="HNH nuclease" evidence="1">
    <location>
        <begin position="20"/>
        <end position="73"/>
    </location>
</feature>
<dbReference type="Proteomes" id="UP001500221">
    <property type="component" value="Unassembled WGS sequence"/>
</dbReference>
<organism evidence="2 3">
    <name type="scientific">Nocardioides marinquilinus</name>
    <dbReference type="NCBI Taxonomy" id="1210400"/>
    <lineage>
        <taxon>Bacteria</taxon>
        <taxon>Bacillati</taxon>
        <taxon>Actinomycetota</taxon>
        <taxon>Actinomycetes</taxon>
        <taxon>Propionibacteriales</taxon>
        <taxon>Nocardioidaceae</taxon>
        <taxon>Nocardioides</taxon>
    </lineage>
</organism>
<evidence type="ECO:0000259" key="1">
    <source>
        <dbReference type="SMART" id="SM00507"/>
    </source>
</evidence>
<proteinExistence type="predicted"/>
<evidence type="ECO:0000313" key="3">
    <source>
        <dbReference type="Proteomes" id="UP001500221"/>
    </source>
</evidence>
<gene>
    <name evidence="2" type="ORF">GCM10023340_11040</name>
</gene>
<reference evidence="3" key="1">
    <citation type="journal article" date="2019" name="Int. J. Syst. Evol. Microbiol.">
        <title>The Global Catalogue of Microorganisms (GCM) 10K type strain sequencing project: providing services to taxonomists for standard genome sequencing and annotation.</title>
        <authorList>
            <consortium name="The Broad Institute Genomics Platform"/>
            <consortium name="The Broad Institute Genome Sequencing Center for Infectious Disease"/>
            <person name="Wu L."/>
            <person name="Ma J."/>
        </authorList>
    </citation>
    <scope>NUCLEOTIDE SEQUENCE [LARGE SCALE GENOMIC DNA]</scope>
    <source>
        <strain evidence="3">JCM 18459</strain>
    </source>
</reference>
<dbReference type="SMART" id="SM00507">
    <property type="entry name" value="HNHc"/>
    <property type="match status" value="1"/>
</dbReference>
<keyword evidence="3" id="KW-1185">Reference proteome</keyword>
<dbReference type="EMBL" id="BAABKG010000001">
    <property type="protein sequence ID" value="GAA5144080.1"/>
    <property type="molecule type" value="Genomic_DNA"/>
</dbReference>
<dbReference type="Gene3D" id="1.10.30.50">
    <property type="match status" value="1"/>
</dbReference>
<name>A0ABP9PCS3_9ACTN</name>
<comment type="caution">
    <text evidence="2">The sequence shown here is derived from an EMBL/GenBank/DDBJ whole genome shotgun (WGS) entry which is preliminary data.</text>
</comment>
<dbReference type="RefSeq" id="WP_345455341.1">
    <property type="nucleotide sequence ID" value="NZ_BAABKG010000001.1"/>
</dbReference>
<dbReference type="InterPro" id="IPR003615">
    <property type="entry name" value="HNH_nuc"/>
</dbReference>